<dbReference type="PANTHER" id="PTHR43689:SF8">
    <property type="entry name" value="ALPHA_BETA-HYDROLASES SUPERFAMILY PROTEIN"/>
    <property type="match status" value="1"/>
</dbReference>
<keyword evidence="3" id="KW-0378">Hydrolase</keyword>
<accession>A0A6J4KRI4</accession>
<organism evidence="3">
    <name type="scientific">uncultured Gemmatimonadota bacterium</name>
    <dbReference type="NCBI Taxonomy" id="203437"/>
    <lineage>
        <taxon>Bacteria</taxon>
        <taxon>Pseudomonadati</taxon>
        <taxon>Gemmatimonadota</taxon>
        <taxon>environmental samples</taxon>
    </lineage>
</organism>
<evidence type="ECO:0000259" key="2">
    <source>
        <dbReference type="Pfam" id="PF00561"/>
    </source>
</evidence>
<dbReference type="PRINTS" id="PR00111">
    <property type="entry name" value="ABHYDROLASE"/>
</dbReference>
<sequence>MRPGEALGRAASEWVVTRRVEVNGIQVRYREAGAGPVVVLVHGLGCSADYWVRNGPPLAAAGLRVLAPDLPGFGRTEGPWRGLTVDEQATALAAWFDAMDLPPAVCVGHSLSCQTVVDLAADHPGRALALVLAAPTGDRSEKRRIREIIGFARDMTREPLSLVPWIAEAYLRAGLVRWFLTWWKAKHHDLFGTAARVPLPALVLVGERDPVVPVRFARSVAQALPHARLEVIPRAAHAVIFDAAERFNAAILDFLRETGHAGPSPGSLQLPPSPTNSRGRGDLGHQGADGLSTTF</sequence>
<dbReference type="Pfam" id="PF00561">
    <property type="entry name" value="Abhydrolase_1"/>
    <property type="match status" value="1"/>
</dbReference>
<protein>
    <submittedName>
        <fullName evidence="3">Beta-ketoadipate enol-lactone hydrolase</fullName>
        <ecNumber evidence="3">3.1.1.24</ecNumber>
    </submittedName>
</protein>
<proteinExistence type="predicted"/>
<feature type="domain" description="AB hydrolase-1" evidence="2">
    <location>
        <begin position="36"/>
        <end position="194"/>
    </location>
</feature>
<evidence type="ECO:0000313" key="3">
    <source>
        <dbReference type="EMBL" id="CAA9312297.1"/>
    </source>
</evidence>
<dbReference type="InterPro" id="IPR029058">
    <property type="entry name" value="AB_hydrolase_fold"/>
</dbReference>
<evidence type="ECO:0000256" key="1">
    <source>
        <dbReference type="SAM" id="MobiDB-lite"/>
    </source>
</evidence>
<dbReference type="EC" id="3.1.1.24" evidence="3"/>
<feature type="region of interest" description="Disordered" evidence="1">
    <location>
        <begin position="262"/>
        <end position="295"/>
    </location>
</feature>
<gene>
    <name evidence="3" type="ORF">AVDCRST_MAG68-1439</name>
</gene>
<dbReference type="GO" id="GO:0047570">
    <property type="term" value="F:3-oxoadipate enol-lactonase activity"/>
    <property type="evidence" value="ECO:0007669"/>
    <property type="project" value="UniProtKB-EC"/>
</dbReference>
<dbReference type="InterPro" id="IPR000073">
    <property type="entry name" value="AB_hydrolase_1"/>
</dbReference>
<dbReference type="Gene3D" id="3.40.50.1820">
    <property type="entry name" value="alpha/beta hydrolase"/>
    <property type="match status" value="1"/>
</dbReference>
<dbReference type="AlphaFoldDB" id="A0A6J4KRI4"/>
<reference evidence="3" key="1">
    <citation type="submission" date="2020-02" db="EMBL/GenBank/DDBJ databases">
        <authorList>
            <person name="Meier V. D."/>
        </authorList>
    </citation>
    <scope>NUCLEOTIDE SEQUENCE</scope>
    <source>
        <strain evidence="3">AVDCRST_MAG68</strain>
    </source>
</reference>
<dbReference type="EMBL" id="CADCTW010000074">
    <property type="protein sequence ID" value="CAA9312297.1"/>
    <property type="molecule type" value="Genomic_DNA"/>
</dbReference>
<name>A0A6J4KRI4_9BACT</name>
<dbReference type="PANTHER" id="PTHR43689">
    <property type="entry name" value="HYDROLASE"/>
    <property type="match status" value="1"/>
</dbReference>
<dbReference type="SUPFAM" id="SSF53474">
    <property type="entry name" value="alpha/beta-Hydrolases"/>
    <property type="match status" value="1"/>
</dbReference>